<dbReference type="RefSeq" id="XP_040713612.1">
    <property type="nucleotide sequence ID" value="XM_040858576.1"/>
</dbReference>
<dbReference type="Proteomes" id="UP000193689">
    <property type="component" value="Unassembled WGS sequence"/>
</dbReference>
<sequence length="169" mass="19101">MSQVATTTAVPPMPAVTLRNNKRFSEMTRSTTSTASTSTTDAERHRHFQHAPGWCHKVANSAHKLSTHLKSIGHHQSSHPDPHHHSQSHHPQRHHSQPRCRPDDICVVAKTKTVPDKMVPAGTTGAAEDPETRRKKEWERLKYISIYGCIDYRVQSPETANIHLRSMGW</sequence>
<gene>
    <name evidence="2" type="ORF">BCR38DRAFT_411399</name>
</gene>
<name>A0A1Y2DS84_9PEZI</name>
<organism evidence="2 3">
    <name type="scientific">Pseudomassariella vexata</name>
    <dbReference type="NCBI Taxonomy" id="1141098"/>
    <lineage>
        <taxon>Eukaryota</taxon>
        <taxon>Fungi</taxon>
        <taxon>Dikarya</taxon>
        <taxon>Ascomycota</taxon>
        <taxon>Pezizomycotina</taxon>
        <taxon>Sordariomycetes</taxon>
        <taxon>Xylariomycetidae</taxon>
        <taxon>Amphisphaeriales</taxon>
        <taxon>Pseudomassariaceae</taxon>
        <taxon>Pseudomassariella</taxon>
    </lineage>
</organism>
<dbReference type="EMBL" id="MCFJ01000010">
    <property type="protein sequence ID" value="ORY61535.1"/>
    <property type="molecule type" value="Genomic_DNA"/>
</dbReference>
<feature type="compositionally biased region" description="Low complexity" evidence="1">
    <location>
        <begin position="28"/>
        <end position="40"/>
    </location>
</feature>
<feature type="region of interest" description="Disordered" evidence="1">
    <location>
        <begin position="70"/>
        <end position="100"/>
    </location>
</feature>
<accession>A0A1Y2DS84</accession>
<reference evidence="2 3" key="1">
    <citation type="submission" date="2016-07" db="EMBL/GenBank/DDBJ databases">
        <title>Pervasive Adenine N6-methylation of Active Genes in Fungi.</title>
        <authorList>
            <consortium name="DOE Joint Genome Institute"/>
            <person name="Mondo S.J."/>
            <person name="Dannebaum R.O."/>
            <person name="Kuo R.C."/>
            <person name="Labutti K."/>
            <person name="Haridas S."/>
            <person name="Kuo A."/>
            <person name="Salamov A."/>
            <person name="Ahrendt S.R."/>
            <person name="Lipzen A."/>
            <person name="Sullivan W."/>
            <person name="Andreopoulos W.B."/>
            <person name="Clum A."/>
            <person name="Lindquist E."/>
            <person name="Daum C."/>
            <person name="Ramamoorthy G.K."/>
            <person name="Gryganskyi A."/>
            <person name="Culley D."/>
            <person name="Magnuson J.K."/>
            <person name="James T.Y."/>
            <person name="O'Malley M.A."/>
            <person name="Stajich J.E."/>
            <person name="Spatafora J.W."/>
            <person name="Visel A."/>
            <person name="Grigoriev I.V."/>
        </authorList>
    </citation>
    <scope>NUCLEOTIDE SEQUENCE [LARGE SCALE GENOMIC DNA]</scope>
    <source>
        <strain evidence="2 3">CBS 129021</strain>
    </source>
</reference>
<protein>
    <submittedName>
        <fullName evidence="2">Uncharacterized protein</fullName>
    </submittedName>
</protein>
<evidence type="ECO:0000313" key="2">
    <source>
        <dbReference type="EMBL" id="ORY61535.1"/>
    </source>
</evidence>
<dbReference type="AlphaFoldDB" id="A0A1Y2DS84"/>
<keyword evidence="3" id="KW-1185">Reference proteome</keyword>
<dbReference type="InParanoid" id="A0A1Y2DS84"/>
<evidence type="ECO:0000313" key="3">
    <source>
        <dbReference type="Proteomes" id="UP000193689"/>
    </source>
</evidence>
<feature type="compositionally biased region" description="Basic residues" evidence="1">
    <location>
        <begin position="85"/>
        <end position="98"/>
    </location>
</feature>
<dbReference type="GeneID" id="63774788"/>
<comment type="caution">
    <text evidence="2">The sequence shown here is derived from an EMBL/GenBank/DDBJ whole genome shotgun (WGS) entry which is preliminary data.</text>
</comment>
<proteinExistence type="predicted"/>
<feature type="region of interest" description="Disordered" evidence="1">
    <location>
        <begin position="22"/>
        <end position="45"/>
    </location>
</feature>
<evidence type="ECO:0000256" key="1">
    <source>
        <dbReference type="SAM" id="MobiDB-lite"/>
    </source>
</evidence>